<proteinExistence type="predicted"/>
<feature type="signal peptide" evidence="1">
    <location>
        <begin position="1"/>
        <end position="19"/>
    </location>
</feature>
<keyword evidence="3" id="KW-1185">Reference proteome</keyword>
<gene>
    <name evidence="2" type="ORF">ADL12_26490</name>
</gene>
<name>A0A117MQT7_9ACTN</name>
<dbReference type="EMBL" id="LLZG01000288">
    <property type="protein sequence ID" value="KUL30641.1"/>
    <property type="molecule type" value="Genomic_DNA"/>
</dbReference>
<reference evidence="3" key="1">
    <citation type="submission" date="2015-10" db="EMBL/GenBank/DDBJ databases">
        <authorList>
            <person name="Ju K.-S."/>
            <person name="Doroghazi J.R."/>
            <person name="Metcalf W.W."/>
        </authorList>
    </citation>
    <scope>NUCLEOTIDE SEQUENCE [LARGE SCALE GENOMIC DNA]</scope>
    <source>
        <strain evidence="3">NRRL 3151</strain>
    </source>
</reference>
<keyword evidence="1" id="KW-0732">Signal</keyword>
<dbReference type="PROSITE" id="PS51257">
    <property type="entry name" value="PROKAR_LIPOPROTEIN"/>
    <property type="match status" value="1"/>
</dbReference>
<accession>A0A117MQT7</accession>
<evidence type="ECO:0008006" key="4">
    <source>
        <dbReference type="Google" id="ProtNLM"/>
    </source>
</evidence>
<comment type="caution">
    <text evidence="2">The sequence shown here is derived from an EMBL/GenBank/DDBJ whole genome shotgun (WGS) entry which is preliminary data.</text>
</comment>
<evidence type="ECO:0000313" key="3">
    <source>
        <dbReference type="Proteomes" id="UP000053923"/>
    </source>
</evidence>
<dbReference type="OrthoDB" id="4330292at2"/>
<sequence>MRGTARRTWTAGLATVALAAGLTACTGDAKDESESSGKSDKAVVKACADGTFTWSGVRRTDRLTGVSEAQRVGDDGTMNVKLERVYTPKPAVRAEGPAVSPAEVLFSLGKRIGEIDSDARTLAEVSGETYAFTDVHLAAPELDSGLSKVTGPGELVEYAGVREWEGDFRYTCSGGETTTGHARNRTVDIGGALSCQESVDGDGLALQAALRSCAEGSPAIGKA</sequence>
<dbReference type="AlphaFoldDB" id="A0A117MQT7"/>
<dbReference type="RefSeq" id="WP_062705932.1">
    <property type="nucleotide sequence ID" value="NZ_LLZG01000288.1"/>
</dbReference>
<evidence type="ECO:0000256" key="1">
    <source>
        <dbReference type="SAM" id="SignalP"/>
    </source>
</evidence>
<evidence type="ECO:0000313" key="2">
    <source>
        <dbReference type="EMBL" id="KUL30641.1"/>
    </source>
</evidence>
<protein>
    <recommendedName>
        <fullName evidence="4">Lipoprotein</fullName>
    </recommendedName>
</protein>
<organism evidence="2 3">
    <name type="scientific">Streptomyces regalis</name>
    <dbReference type="NCBI Taxonomy" id="68262"/>
    <lineage>
        <taxon>Bacteria</taxon>
        <taxon>Bacillati</taxon>
        <taxon>Actinomycetota</taxon>
        <taxon>Actinomycetes</taxon>
        <taxon>Kitasatosporales</taxon>
        <taxon>Streptomycetaceae</taxon>
        <taxon>Streptomyces</taxon>
    </lineage>
</organism>
<dbReference type="Proteomes" id="UP000053923">
    <property type="component" value="Unassembled WGS sequence"/>
</dbReference>
<feature type="chain" id="PRO_5038391148" description="Lipoprotein" evidence="1">
    <location>
        <begin position="20"/>
        <end position="223"/>
    </location>
</feature>